<feature type="compositionally biased region" description="Basic and acidic residues" evidence="8">
    <location>
        <begin position="504"/>
        <end position="519"/>
    </location>
</feature>
<comment type="function">
    <text evidence="1 7">Required for 60S pre-ribosomal subunits export to the cytoplasm.</text>
</comment>
<evidence type="ECO:0000256" key="5">
    <source>
        <dbReference type="ARBA" id="ARBA00022927"/>
    </source>
</evidence>
<comment type="similarity">
    <text evidence="2 7">Belongs to the SDA1 family.</text>
</comment>
<dbReference type="EMBL" id="LR790046">
    <property type="protein sequence ID" value="CAB3265908.1"/>
    <property type="molecule type" value="mRNA"/>
</dbReference>
<gene>
    <name evidence="12" type="primary">Sdad1</name>
</gene>
<accession>A0A6F9DSC9</accession>
<feature type="compositionally biased region" description="Basic residues" evidence="8">
    <location>
        <begin position="638"/>
        <end position="660"/>
    </location>
</feature>
<evidence type="ECO:0000256" key="6">
    <source>
        <dbReference type="ARBA" id="ARBA00023242"/>
    </source>
</evidence>
<dbReference type="Pfam" id="PF05285">
    <property type="entry name" value="SDA1_dom"/>
    <property type="match status" value="1"/>
</dbReference>
<evidence type="ECO:0000259" key="11">
    <source>
        <dbReference type="Pfam" id="PF21638"/>
    </source>
</evidence>
<dbReference type="GO" id="GO:0015031">
    <property type="term" value="P:protein transport"/>
    <property type="evidence" value="ECO:0007669"/>
    <property type="project" value="UniProtKB-KW"/>
</dbReference>
<feature type="domain" description="SDA1 C-terminal" evidence="11">
    <location>
        <begin position="634"/>
        <end position="678"/>
    </location>
</feature>
<dbReference type="GO" id="GO:0042273">
    <property type="term" value="P:ribosomal large subunit biogenesis"/>
    <property type="evidence" value="ECO:0007669"/>
    <property type="project" value="UniProtKB-UniRule"/>
</dbReference>
<evidence type="ECO:0000256" key="3">
    <source>
        <dbReference type="ARBA" id="ARBA00022448"/>
    </source>
</evidence>
<evidence type="ECO:0000256" key="4">
    <source>
        <dbReference type="ARBA" id="ARBA00022517"/>
    </source>
</evidence>
<evidence type="ECO:0000256" key="7">
    <source>
        <dbReference type="RuleBase" id="RU365057"/>
    </source>
</evidence>
<dbReference type="SUPFAM" id="SSF48371">
    <property type="entry name" value="ARM repeat"/>
    <property type="match status" value="1"/>
</dbReference>
<dbReference type="InterPro" id="IPR012977">
    <property type="entry name" value="SDA1_N"/>
</dbReference>
<evidence type="ECO:0000259" key="9">
    <source>
        <dbReference type="Pfam" id="PF05285"/>
    </source>
</evidence>
<organism evidence="12">
    <name type="scientific">Phallusia mammillata</name>
    <dbReference type="NCBI Taxonomy" id="59560"/>
    <lineage>
        <taxon>Eukaryota</taxon>
        <taxon>Metazoa</taxon>
        <taxon>Chordata</taxon>
        <taxon>Tunicata</taxon>
        <taxon>Ascidiacea</taxon>
        <taxon>Phlebobranchia</taxon>
        <taxon>Ascidiidae</taxon>
        <taxon>Phallusia</taxon>
    </lineage>
</organism>
<proteinExistence type="evidence at transcript level"/>
<dbReference type="Pfam" id="PF08158">
    <property type="entry name" value="SDA1_HEAT"/>
    <property type="match status" value="1"/>
</dbReference>
<dbReference type="AlphaFoldDB" id="A0A6F9DSC9"/>
<reference evidence="12" key="1">
    <citation type="submission" date="2020-04" db="EMBL/GenBank/DDBJ databases">
        <authorList>
            <person name="Neveu A P."/>
        </authorList>
    </citation>
    <scope>NUCLEOTIDE SEQUENCE</scope>
    <source>
        <tissue evidence="12">Whole embryo</tissue>
    </source>
</reference>
<dbReference type="GO" id="GO:0000055">
    <property type="term" value="P:ribosomal large subunit export from nucleus"/>
    <property type="evidence" value="ECO:0007669"/>
    <property type="project" value="UniProtKB-UniRule"/>
</dbReference>
<dbReference type="InterPro" id="IPR016024">
    <property type="entry name" value="ARM-type_fold"/>
</dbReference>
<dbReference type="Pfam" id="PF21638">
    <property type="entry name" value="SDA1_C"/>
    <property type="match status" value="1"/>
</dbReference>
<keyword evidence="3 7" id="KW-0813">Transport</keyword>
<comment type="subcellular location">
    <subcellularLocation>
        <location evidence="7">Nucleus</location>
        <location evidence="7">Nucleolus</location>
    </subcellularLocation>
</comment>
<protein>
    <recommendedName>
        <fullName evidence="7">Protein SDA1</fullName>
    </recommendedName>
</protein>
<keyword evidence="6 7" id="KW-0539">Nucleus</keyword>
<dbReference type="InterPro" id="IPR027312">
    <property type="entry name" value="Sda1"/>
</dbReference>
<evidence type="ECO:0000313" key="12">
    <source>
        <dbReference type="EMBL" id="CAB3265908.1"/>
    </source>
</evidence>
<feature type="region of interest" description="Disordered" evidence="8">
    <location>
        <begin position="473"/>
        <end position="520"/>
    </location>
</feature>
<dbReference type="PANTHER" id="PTHR12730:SF0">
    <property type="entry name" value="PROTEIN SDA1 HOMOLOG"/>
    <property type="match status" value="1"/>
</dbReference>
<sequence>MGRTNQLPDNLPQLQNLIKRDPASYKSEFEQQYRRYQSNLEVFLLQPSDNARTLSELTMFISQVAYCYPDVVKGFPQQLKDILHKHMMALNPEIRMMLCRALMLMRNKNLVTPASLFELFFELFRCQDKLLRKTLFNFIVQDIKNSNTGHKDNKLNKGLQNFMYTMLSDSNSTAAKMSLSVMTELYHRKIWNDAKTVNVISTACFSKFTKVLGTGLKFFLGQDKTSEDSDSDSGEDGPSARDIIMRFAVKKKSTRAKQKRNKALQALHKHKKKNKKDNVDFSAIHLLHDPQGFSERLFKQLQGSNESFEIRLLMIIVISRIVGIHQLFLFNFYPFLQRFLQPHQRDVTKILLAVAQASHDIVPPDIIHPIIMTIANNFVSDRNSSEVMGVGLNAIREICARCPLAMTEDLLRDLTQYKTKHDKAVTSAARSLMQLYRKVNPTMLHKRDRGKPNEAGSERRVVGYGEVVSHDYLPGSEVLEEKHETSGQNNDGWESCSDDDDSDGSWHDVSSDEETRQVDAEIDPEVLAMNSEEKISKAQTVSQSRLLTQEEFQKIKAQQVAKELLPAARKTSKRKVDQVEEYNEGGELVALNDIELVYKRRAHDRESRLATVLAGREDRPKYGSRRTKLDPNASTTNKQKRKNKPFMMVRHKVRKQKSGRSFKEKQVALRNALVKRAKRVK</sequence>
<dbReference type="GO" id="GO:0005730">
    <property type="term" value="C:nucleolus"/>
    <property type="evidence" value="ECO:0007669"/>
    <property type="project" value="UniProtKB-SubCell"/>
</dbReference>
<feature type="region of interest" description="Disordered" evidence="8">
    <location>
        <begin position="617"/>
        <end position="666"/>
    </location>
</feature>
<evidence type="ECO:0000256" key="1">
    <source>
        <dbReference type="ARBA" id="ARBA00003823"/>
    </source>
</evidence>
<dbReference type="PANTHER" id="PTHR12730">
    <property type="entry name" value="HSDA/SDA1-RELATED"/>
    <property type="match status" value="1"/>
</dbReference>
<dbReference type="InterPro" id="IPR048292">
    <property type="entry name" value="SDA1_C"/>
</dbReference>
<feature type="domain" description="SDA1 N-terminal" evidence="10">
    <location>
        <begin position="60"/>
        <end position="420"/>
    </location>
</feature>
<dbReference type="InterPro" id="IPR007949">
    <property type="entry name" value="SDA1_MD"/>
</dbReference>
<evidence type="ECO:0000256" key="2">
    <source>
        <dbReference type="ARBA" id="ARBA00005783"/>
    </source>
</evidence>
<evidence type="ECO:0000256" key="8">
    <source>
        <dbReference type="SAM" id="MobiDB-lite"/>
    </source>
</evidence>
<evidence type="ECO:0000259" key="10">
    <source>
        <dbReference type="Pfam" id="PF08158"/>
    </source>
</evidence>
<keyword evidence="4 7" id="KW-0690">Ribosome biogenesis</keyword>
<name>A0A6F9DSC9_9ASCI</name>
<feature type="domain" description="SDA1 middle" evidence="9">
    <location>
        <begin position="495"/>
        <end position="615"/>
    </location>
</feature>
<keyword evidence="5 7" id="KW-0653">Protein transport</keyword>